<dbReference type="Gene3D" id="1.20.58.340">
    <property type="entry name" value="Magnesium transport protein CorA, transmembrane region"/>
    <property type="match status" value="1"/>
</dbReference>
<feature type="transmembrane region" description="Helical" evidence="5">
    <location>
        <begin position="663"/>
        <end position="680"/>
    </location>
</feature>
<comment type="caution">
    <text evidence="6">The sequence shown here is derived from an EMBL/GenBank/DDBJ whole genome shotgun (WGS) entry which is preliminary data.</text>
</comment>
<evidence type="ECO:0000256" key="5">
    <source>
        <dbReference type="SAM" id="Phobius"/>
    </source>
</evidence>
<name>A0AA39L6T4_SARSR</name>
<dbReference type="PANTHER" id="PTHR46494">
    <property type="entry name" value="CORA FAMILY METAL ION TRANSPORTER (EUROFUNG)"/>
    <property type="match status" value="1"/>
</dbReference>
<sequence length="764" mass="87987">MSTYYRKRQGLRSIIAHEGPPPHYAQLRDKQHCSSVQILRPSLSALFFVNPLIRLNLSSQLLLLHGGVVRITRNFLEEFVSQAMRPEKVVEWREQLPPPFDKPLPPLRRSASTAQLHGGLDNATNGPGSINDSKLNDAVSLTTRTKTVRKRRNSAPETVDQVDRRVSWLRFNRDEHARLRHEKSEAAILKLKRLDRERRLLRPTFSDEASSFDSFDTLNKLRQRRASSGTPLQAPTTGELLSLAYQCFPPLEHSRVVITDFSANALCTSEYTLEEVLASKCILQPRNSAKRVRWIYIEYYKLGTFWGSDARFAQWGTDPTLFEKSPVQLVLNRLAELDRELGRPPLKEIEDYKAIGKYFRQTPGCPEYLGLRVSPAAWLKSEPYQLLLQYLELHPELSKELRASSYTDLDYGMAYASAVRSIREGVYGTKPGLRELHGIAADNDVYLYGNWDDTVERLEFYGEDTLVSCGSPRFYRVVAERLARREDVLRQNPDCALLYYTLARVSIENDEMMQDAPERALNKVFESLVSNRNTGRKHIELLFSLQQAVLDGLGYLEENKRELPIWGIPPFENHQVLFHPNYDPPPNIRKLIQDEMDLIDKDFDSITGHWRSLKAKVERYLDVLLQFRVLEQQELTVQQSQVATQQQVLAIDEARSARIQSRAIFIFTTITIIFMPLSFFTSYFGMNFIDIANTKDTSRYFWMTAGPVTVFILVIIYISIKSFKTIGDPVLDEESGTVAGNGRDYKRPWYIRWRRRESGKVKAS</sequence>
<evidence type="ECO:0000256" key="3">
    <source>
        <dbReference type="ARBA" id="ARBA00022989"/>
    </source>
</evidence>
<dbReference type="PANTHER" id="PTHR46494:SF1">
    <property type="entry name" value="CORA FAMILY METAL ION TRANSPORTER (EUROFUNG)"/>
    <property type="match status" value="1"/>
</dbReference>
<dbReference type="GO" id="GO:0050897">
    <property type="term" value="F:cobalt ion binding"/>
    <property type="evidence" value="ECO:0007669"/>
    <property type="project" value="TreeGrafter"/>
</dbReference>
<dbReference type="InterPro" id="IPR045863">
    <property type="entry name" value="CorA_TM1_TM2"/>
</dbReference>
<reference evidence="6" key="1">
    <citation type="submission" date="2022-10" db="EMBL/GenBank/DDBJ databases">
        <title>Determination and structural analysis of whole genome sequence of Sarocladium strictum F4-1.</title>
        <authorList>
            <person name="Hu L."/>
            <person name="Jiang Y."/>
        </authorList>
    </citation>
    <scope>NUCLEOTIDE SEQUENCE</scope>
    <source>
        <strain evidence="6">F4-1</strain>
    </source>
</reference>
<proteinExistence type="predicted"/>
<dbReference type="InterPro" id="IPR002523">
    <property type="entry name" value="MgTranspt_CorA/ZnTranspt_ZntB"/>
</dbReference>
<keyword evidence="4 5" id="KW-0472">Membrane</keyword>
<dbReference type="GO" id="GO:0000287">
    <property type="term" value="F:magnesium ion binding"/>
    <property type="evidence" value="ECO:0007669"/>
    <property type="project" value="TreeGrafter"/>
</dbReference>
<dbReference type="GO" id="GO:0015095">
    <property type="term" value="F:magnesium ion transmembrane transporter activity"/>
    <property type="evidence" value="ECO:0007669"/>
    <property type="project" value="TreeGrafter"/>
</dbReference>
<keyword evidence="7" id="KW-1185">Reference proteome</keyword>
<dbReference type="Pfam" id="PF01544">
    <property type="entry name" value="CorA"/>
    <property type="match status" value="1"/>
</dbReference>
<keyword evidence="3 5" id="KW-1133">Transmembrane helix</keyword>
<gene>
    <name evidence="6" type="ORF">NLU13_5942</name>
</gene>
<evidence type="ECO:0000256" key="2">
    <source>
        <dbReference type="ARBA" id="ARBA00022692"/>
    </source>
</evidence>
<dbReference type="GO" id="GO:0005886">
    <property type="term" value="C:plasma membrane"/>
    <property type="evidence" value="ECO:0007669"/>
    <property type="project" value="UniProtKB-SubCell"/>
</dbReference>
<dbReference type="EMBL" id="JAPDFR010000005">
    <property type="protein sequence ID" value="KAK0386105.1"/>
    <property type="molecule type" value="Genomic_DNA"/>
</dbReference>
<dbReference type="GO" id="GO:0015087">
    <property type="term" value="F:cobalt ion transmembrane transporter activity"/>
    <property type="evidence" value="ECO:0007669"/>
    <property type="project" value="TreeGrafter"/>
</dbReference>
<evidence type="ECO:0000256" key="1">
    <source>
        <dbReference type="ARBA" id="ARBA00004651"/>
    </source>
</evidence>
<dbReference type="AlphaFoldDB" id="A0AA39L6T4"/>
<evidence type="ECO:0000313" key="7">
    <source>
        <dbReference type="Proteomes" id="UP001175261"/>
    </source>
</evidence>
<organism evidence="6 7">
    <name type="scientific">Sarocladium strictum</name>
    <name type="common">Black bundle disease fungus</name>
    <name type="synonym">Acremonium strictum</name>
    <dbReference type="NCBI Taxonomy" id="5046"/>
    <lineage>
        <taxon>Eukaryota</taxon>
        <taxon>Fungi</taxon>
        <taxon>Dikarya</taxon>
        <taxon>Ascomycota</taxon>
        <taxon>Pezizomycotina</taxon>
        <taxon>Sordariomycetes</taxon>
        <taxon>Hypocreomycetidae</taxon>
        <taxon>Hypocreales</taxon>
        <taxon>Sarocladiaceae</taxon>
        <taxon>Sarocladium</taxon>
    </lineage>
</organism>
<evidence type="ECO:0000256" key="4">
    <source>
        <dbReference type="ARBA" id="ARBA00023136"/>
    </source>
</evidence>
<dbReference type="Proteomes" id="UP001175261">
    <property type="component" value="Unassembled WGS sequence"/>
</dbReference>
<accession>A0AA39L6T4</accession>
<comment type="subcellular location">
    <subcellularLocation>
        <location evidence="1">Cell membrane</location>
        <topology evidence="1">Multi-pass membrane protein</topology>
    </subcellularLocation>
</comment>
<evidence type="ECO:0000313" key="6">
    <source>
        <dbReference type="EMBL" id="KAK0386105.1"/>
    </source>
</evidence>
<dbReference type="SUPFAM" id="SSF144083">
    <property type="entry name" value="Magnesium transport protein CorA, transmembrane region"/>
    <property type="match status" value="1"/>
</dbReference>
<protein>
    <submittedName>
        <fullName evidence="6">Uncharacterized protein</fullName>
    </submittedName>
</protein>
<feature type="transmembrane region" description="Helical" evidence="5">
    <location>
        <begin position="700"/>
        <end position="720"/>
    </location>
</feature>
<keyword evidence="2 5" id="KW-0812">Transmembrane</keyword>